<sequence length="198" mass="22245">MNMRLDGGPTSRFLFRKRAKINYAEPSCSSKEETDSDYEVNTLPSGTIIAKPTPLDLTPSDESEDNEPSVNEYDDDDDNDDIPDPDSVLDSFPNNSQKWRLPSGKSAEDIFTANVSKNSKTCKKKKKLTAIEKAAMRYGASRIIDLSAHMRAWFSPSDRAFMAENHKELLKIPELPDEVNTFISEVEKLVHKIGLLSM</sequence>
<organism evidence="2 3">
    <name type="scientific">Rhizophagus clarus</name>
    <dbReference type="NCBI Taxonomy" id="94130"/>
    <lineage>
        <taxon>Eukaryota</taxon>
        <taxon>Fungi</taxon>
        <taxon>Fungi incertae sedis</taxon>
        <taxon>Mucoromycota</taxon>
        <taxon>Glomeromycotina</taxon>
        <taxon>Glomeromycetes</taxon>
        <taxon>Glomerales</taxon>
        <taxon>Glomeraceae</taxon>
        <taxon>Rhizophagus</taxon>
    </lineage>
</organism>
<keyword evidence="3" id="KW-1185">Reference proteome</keyword>
<dbReference type="EMBL" id="BEXD01003943">
    <property type="protein sequence ID" value="GBC04384.1"/>
    <property type="molecule type" value="Genomic_DNA"/>
</dbReference>
<feature type="region of interest" description="Disordered" evidence="1">
    <location>
        <begin position="24"/>
        <end position="103"/>
    </location>
</feature>
<dbReference type="AlphaFoldDB" id="A0A2Z6RPE4"/>
<feature type="compositionally biased region" description="Acidic residues" evidence="1">
    <location>
        <begin position="59"/>
        <end position="84"/>
    </location>
</feature>
<comment type="caution">
    <text evidence="2">The sequence shown here is derived from an EMBL/GenBank/DDBJ whole genome shotgun (WGS) entry which is preliminary data.</text>
</comment>
<evidence type="ECO:0000256" key="1">
    <source>
        <dbReference type="SAM" id="MobiDB-lite"/>
    </source>
</evidence>
<dbReference type="Proteomes" id="UP000247702">
    <property type="component" value="Unassembled WGS sequence"/>
</dbReference>
<protein>
    <submittedName>
        <fullName evidence="2">Uncharacterized protein</fullName>
    </submittedName>
</protein>
<gene>
    <name evidence="2" type="ORF">RclHR1_05650012</name>
</gene>
<accession>A0A2Z6RPE4</accession>
<reference evidence="2 3" key="1">
    <citation type="submission" date="2017-11" db="EMBL/GenBank/DDBJ databases">
        <title>The genome of Rhizophagus clarus HR1 reveals common genetic basis of auxotrophy among arbuscular mycorrhizal fungi.</title>
        <authorList>
            <person name="Kobayashi Y."/>
        </authorList>
    </citation>
    <scope>NUCLEOTIDE SEQUENCE [LARGE SCALE GENOMIC DNA]</scope>
    <source>
        <strain evidence="2 3">HR1</strain>
    </source>
</reference>
<evidence type="ECO:0000313" key="2">
    <source>
        <dbReference type="EMBL" id="GBC04384.1"/>
    </source>
</evidence>
<evidence type="ECO:0000313" key="3">
    <source>
        <dbReference type="Proteomes" id="UP000247702"/>
    </source>
</evidence>
<proteinExistence type="predicted"/>
<name>A0A2Z6RPE4_9GLOM</name>